<evidence type="ECO:0000313" key="2">
    <source>
        <dbReference type="Proteomes" id="UP000595859"/>
    </source>
</evidence>
<dbReference type="NCBIfam" id="TIGR02937">
    <property type="entry name" value="sigma70-ECF"/>
    <property type="match status" value="1"/>
</dbReference>
<sequence length="184" mass="22162">MSQSFRYGITPLTGQIRKGVIDIIFDTLYAQYYKFIHFLLHQYQISYNYDEYFQLLSIRLWELSMKYDATFNQSFKTYINYQLKYYLIDLLRSAHTPLTTTPLDTSANQLKDMSTSHLNLMLEDIIRTLKPTHRTWFRFYLQGYQQKEIQQLMQVSATTVRKYKIATFRHIKQVLTQDDLKKGF</sequence>
<dbReference type="EMBL" id="CP066884">
    <property type="protein sequence ID" value="QQM98925.1"/>
    <property type="molecule type" value="Genomic_DNA"/>
</dbReference>
<proteinExistence type="predicted"/>
<evidence type="ECO:0000313" key="1">
    <source>
        <dbReference type="EMBL" id="QQM98925.1"/>
    </source>
</evidence>
<dbReference type="InterPro" id="IPR036388">
    <property type="entry name" value="WH-like_DNA-bd_sf"/>
</dbReference>
<dbReference type="SUPFAM" id="SSF88946">
    <property type="entry name" value="Sigma2 domain of RNA polymerase sigma factors"/>
    <property type="match status" value="1"/>
</dbReference>
<dbReference type="InterPro" id="IPR013325">
    <property type="entry name" value="RNA_pol_sigma_r2"/>
</dbReference>
<dbReference type="RefSeq" id="WP_172426177.1">
    <property type="nucleotide sequence ID" value="NZ_AP019372.1"/>
</dbReference>
<dbReference type="InterPro" id="IPR014284">
    <property type="entry name" value="RNA_pol_sigma-70_dom"/>
</dbReference>
<protein>
    <submittedName>
        <fullName evidence="1">Sigma-70 family RNA polymerase sigma factor</fullName>
    </submittedName>
</protein>
<dbReference type="Proteomes" id="UP000595859">
    <property type="component" value="Chromosome"/>
</dbReference>
<dbReference type="GO" id="GO:0006352">
    <property type="term" value="P:DNA-templated transcription initiation"/>
    <property type="evidence" value="ECO:0007669"/>
    <property type="project" value="InterPro"/>
</dbReference>
<dbReference type="Gene3D" id="1.10.10.10">
    <property type="entry name" value="Winged helix-like DNA-binding domain superfamily/Winged helix DNA-binding domain"/>
    <property type="match status" value="1"/>
</dbReference>
<dbReference type="InterPro" id="IPR013324">
    <property type="entry name" value="RNA_pol_sigma_r3/r4-like"/>
</dbReference>
<gene>
    <name evidence="1" type="ORF">JGZ15_04810</name>
</gene>
<organism evidence="1 2">
    <name type="scientific">Staphylococcus pseudintermedius</name>
    <dbReference type="NCBI Taxonomy" id="283734"/>
    <lineage>
        <taxon>Bacteria</taxon>
        <taxon>Bacillati</taxon>
        <taxon>Bacillota</taxon>
        <taxon>Bacilli</taxon>
        <taxon>Bacillales</taxon>
        <taxon>Staphylococcaceae</taxon>
        <taxon>Staphylococcus</taxon>
        <taxon>Staphylococcus intermedius group</taxon>
    </lineage>
</organism>
<name>A0A7Z8ZHK7_STAPS</name>
<dbReference type="AlphaFoldDB" id="A0A7Z8ZHK7"/>
<dbReference type="SUPFAM" id="SSF88659">
    <property type="entry name" value="Sigma3 and sigma4 domains of RNA polymerase sigma factors"/>
    <property type="match status" value="1"/>
</dbReference>
<dbReference type="GO" id="GO:0003700">
    <property type="term" value="F:DNA-binding transcription factor activity"/>
    <property type="evidence" value="ECO:0007669"/>
    <property type="project" value="InterPro"/>
</dbReference>
<accession>A0A7Z8ZHK7</accession>
<reference evidence="1 2" key="1">
    <citation type="submission" date="2020-12" db="EMBL/GenBank/DDBJ databases">
        <title>Whole genome sequencing and de novo assembly of Staphylococcus pseudintermedius: a novel pangenome approach to unravel pathogenesis of canine pyoderma.</title>
        <authorList>
            <person name="Ferrer L."/>
            <person name="Perez D."/>
            <person name="Fonticoba R."/>
            <person name="Vines J."/>
            <person name="Fabregas N."/>
            <person name="Madronero S."/>
            <person name="Meroni G."/>
            <person name="Martino P."/>
            <person name="Martinez S."/>
            <person name="Cusco A."/>
            <person name="Migura L."/>
            <person name="Francino O."/>
        </authorList>
    </citation>
    <scope>NUCLEOTIDE SEQUENCE [LARGE SCALE GENOMIC DNA]</scope>
    <source>
        <strain evidence="1 2">HSP080</strain>
    </source>
</reference>